<feature type="transmembrane region" description="Helical" evidence="2">
    <location>
        <begin position="225"/>
        <end position="244"/>
    </location>
</feature>
<feature type="transmembrane region" description="Helical" evidence="2">
    <location>
        <begin position="199"/>
        <end position="219"/>
    </location>
</feature>
<comment type="caution">
    <text evidence="3">The sequence shown here is derived from an EMBL/GenBank/DDBJ whole genome shotgun (WGS) entry which is preliminary data.</text>
</comment>
<feature type="coiled-coil region" evidence="1">
    <location>
        <begin position="249"/>
        <end position="283"/>
    </location>
</feature>
<reference evidence="4" key="1">
    <citation type="journal article" date="2020" name="BMC Genomics">
        <title>Correction to: Identification and distribution of gene clusters required for synthesis of sphingolipid metabolism inhibitors in diverse species of the filamentous fungus Fusarium.</title>
        <authorList>
            <person name="Kim H.S."/>
            <person name="Lohmar J.M."/>
            <person name="Busman M."/>
            <person name="Brown D.W."/>
            <person name="Naumann T.A."/>
            <person name="Divon H.H."/>
            <person name="Lysoe E."/>
            <person name="Uhlig S."/>
            <person name="Proctor R.H."/>
        </authorList>
    </citation>
    <scope>NUCLEOTIDE SEQUENCE [LARGE SCALE GENOMIC DNA]</scope>
    <source>
        <strain evidence="4">NRRL 25331</strain>
    </source>
</reference>
<accession>A0A8H5T277</accession>
<sequence length="434" mass="48733">MNSDLKQTLEHIAQGAVEQSVALSTLSDQVATIESQQHEVQTETVRILALVTEVVHEQGLFANEFNNLCRVWAPKSHADEPVPAVISRGLRQWHYLFSHRVHYLTQAATSLVEKTNIYKEAARRASNHIQVFHRDRILQLNMRITKIQVDCKLEADRLEAWRQTILSARDRLTREVSNIHGDTDQVQARLDNQSKDKKGLGFSIAGTGLGVVGMGLGILCPPLGAAAGVISITSSITGLVLTKLKISKTKEIEKEVDKIRHRSQQINNDIEKMNQEAKLFSEQSIEVKTVHEGVQKLLNDFAPIKTMAETLERVSIQLSSLSSSLSLRVSGILSSSTALKIVISYEHLMDCAEAILSDFSYSTQEYRQPFIEWELSTPGPPTKGTDNLALNQVLADLQTGLDEIKLHRNITENFRLLEDRDDYHEMIKPRLLDM</sequence>
<dbReference type="EMBL" id="JAAQPE010000475">
    <property type="protein sequence ID" value="KAF5661872.1"/>
    <property type="molecule type" value="Genomic_DNA"/>
</dbReference>
<protein>
    <submittedName>
        <fullName evidence="3">Uncharacterized protein</fullName>
    </submittedName>
</protein>
<keyword evidence="4" id="KW-1185">Reference proteome</keyword>
<reference evidence="3 4" key="2">
    <citation type="submission" date="2020-05" db="EMBL/GenBank/DDBJ databases">
        <title>Identification and distribution of gene clusters putatively required for synthesis of sphingolipid metabolism inhibitors in phylogenetically diverse species of the filamentous fungus Fusarium.</title>
        <authorList>
            <person name="Kim H.-S."/>
            <person name="Busman M."/>
            <person name="Brown D.W."/>
            <person name="Divon H."/>
            <person name="Uhlig S."/>
            <person name="Proctor R.H."/>
        </authorList>
    </citation>
    <scope>NUCLEOTIDE SEQUENCE [LARGE SCALE GENOMIC DNA]</scope>
    <source>
        <strain evidence="3 4">NRRL 25331</strain>
    </source>
</reference>
<keyword evidence="2" id="KW-0472">Membrane</keyword>
<organism evidence="3 4">
    <name type="scientific">Fusarium circinatum</name>
    <name type="common">Pitch canker fungus</name>
    <name type="synonym">Gibberella circinata</name>
    <dbReference type="NCBI Taxonomy" id="48490"/>
    <lineage>
        <taxon>Eukaryota</taxon>
        <taxon>Fungi</taxon>
        <taxon>Dikarya</taxon>
        <taxon>Ascomycota</taxon>
        <taxon>Pezizomycotina</taxon>
        <taxon>Sordariomycetes</taxon>
        <taxon>Hypocreomycetidae</taxon>
        <taxon>Hypocreales</taxon>
        <taxon>Nectriaceae</taxon>
        <taxon>Fusarium</taxon>
        <taxon>Fusarium fujikuroi species complex</taxon>
    </lineage>
</organism>
<dbReference type="AlphaFoldDB" id="A0A8H5T277"/>
<evidence type="ECO:0000256" key="2">
    <source>
        <dbReference type="SAM" id="Phobius"/>
    </source>
</evidence>
<evidence type="ECO:0000256" key="1">
    <source>
        <dbReference type="SAM" id="Coils"/>
    </source>
</evidence>
<gene>
    <name evidence="3" type="ORF">FCIRC_11675</name>
</gene>
<name>A0A8H5T277_FUSCI</name>
<keyword evidence="2" id="KW-1133">Transmembrane helix</keyword>
<dbReference type="Proteomes" id="UP000572754">
    <property type="component" value="Unassembled WGS sequence"/>
</dbReference>
<evidence type="ECO:0000313" key="3">
    <source>
        <dbReference type="EMBL" id="KAF5661872.1"/>
    </source>
</evidence>
<proteinExistence type="predicted"/>
<keyword evidence="1" id="KW-0175">Coiled coil</keyword>
<keyword evidence="2" id="KW-0812">Transmembrane</keyword>
<evidence type="ECO:0000313" key="4">
    <source>
        <dbReference type="Proteomes" id="UP000572754"/>
    </source>
</evidence>